<keyword evidence="2" id="KW-0805">Transcription regulation</keyword>
<dbReference type="GO" id="GO:0043565">
    <property type="term" value="F:sequence-specific DNA binding"/>
    <property type="evidence" value="ECO:0007669"/>
    <property type="project" value="InterPro"/>
</dbReference>
<keyword evidence="10" id="KW-1185">Reference proteome</keyword>
<dbReference type="OrthoDB" id="324626at2"/>
<keyword evidence="4" id="KW-0804">Transcription</keyword>
<dbReference type="PROSITE" id="PS50110">
    <property type="entry name" value="RESPONSE_REGULATORY"/>
    <property type="match status" value="1"/>
</dbReference>
<evidence type="ECO:0000313" key="9">
    <source>
        <dbReference type="EMBL" id="SFG78949.1"/>
    </source>
</evidence>
<evidence type="ECO:0000256" key="5">
    <source>
        <dbReference type="ARBA" id="ARBA00024867"/>
    </source>
</evidence>
<evidence type="ECO:0000256" key="2">
    <source>
        <dbReference type="ARBA" id="ARBA00023015"/>
    </source>
</evidence>
<organism evidence="9 10">
    <name type="scientific">Desulfotruncus arcticus DSM 17038</name>
    <dbReference type="NCBI Taxonomy" id="1121424"/>
    <lineage>
        <taxon>Bacteria</taxon>
        <taxon>Bacillati</taxon>
        <taxon>Bacillota</taxon>
        <taxon>Clostridia</taxon>
        <taxon>Eubacteriales</taxon>
        <taxon>Desulfallaceae</taxon>
        <taxon>Desulfotruncus</taxon>
    </lineage>
</organism>
<evidence type="ECO:0000256" key="1">
    <source>
        <dbReference type="ARBA" id="ARBA00018672"/>
    </source>
</evidence>
<dbReference type="PRINTS" id="PR00032">
    <property type="entry name" value="HTHARAC"/>
</dbReference>
<comment type="caution">
    <text evidence="6">Lacks conserved residue(s) required for the propagation of feature annotation.</text>
</comment>
<dbReference type="PANTHER" id="PTHR43280:SF28">
    <property type="entry name" value="HTH-TYPE TRANSCRIPTIONAL ACTIVATOR RHAS"/>
    <property type="match status" value="1"/>
</dbReference>
<protein>
    <recommendedName>
        <fullName evidence="1">Stage 0 sporulation protein A homolog</fullName>
    </recommendedName>
</protein>
<dbReference type="InterPro" id="IPR018060">
    <property type="entry name" value="HTH_AraC"/>
</dbReference>
<dbReference type="SUPFAM" id="SSF52172">
    <property type="entry name" value="CheY-like"/>
    <property type="match status" value="1"/>
</dbReference>
<feature type="domain" description="Response regulatory" evidence="8">
    <location>
        <begin position="3"/>
        <end position="121"/>
    </location>
</feature>
<evidence type="ECO:0000256" key="3">
    <source>
        <dbReference type="ARBA" id="ARBA00023125"/>
    </source>
</evidence>
<dbReference type="InterPro" id="IPR018062">
    <property type="entry name" value="HTH_AraC-typ_CS"/>
</dbReference>
<evidence type="ECO:0000259" key="8">
    <source>
        <dbReference type="PROSITE" id="PS50110"/>
    </source>
</evidence>
<dbReference type="EMBL" id="FOOX01000009">
    <property type="protein sequence ID" value="SFG78949.1"/>
    <property type="molecule type" value="Genomic_DNA"/>
</dbReference>
<comment type="function">
    <text evidence="5">May play the central regulatory role in sporulation. It may be an element of the effector pathway responsible for the activation of sporulation genes in response to nutritional stress. Spo0A may act in concert with spo0H (a sigma factor) to control the expression of some genes that are critical to the sporulation process.</text>
</comment>
<reference evidence="10" key="1">
    <citation type="submission" date="2016-10" db="EMBL/GenBank/DDBJ databases">
        <authorList>
            <person name="Varghese N."/>
            <person name="Submissions S."/>
        </authorList>
    </citation>
    <scope>NUCLEOTIDE SEQUENCE [LARGE SCALE GENOMIC DNA]</scope>
    <source>
        <strain evidence="10">DSM 17038</strain>
    </source>
</reference>
<dbReference type="GO" id="GO:0000160">
    <property type="term" value="P:phosphorelay signal transduction system"/>
    <property type="evidence" value="ECO:0007669"/>
    <property type="project" value="InterPro"/>
</dbReference>
<dbReference type="InterPro" id="IPR001789">
    <property type="entry name" value="Sig_transdc_resp-reg_receiver"/>
</dbReference>
<dbReference type="Gene3D" id="3.40.50.2300">
    <property type="match status" value="1"/>
</dbReference>
<keyword evidence="3 9" id="KW-0238">DNA-binding</keyword>
<evidence type="ECO:0000256" key="4">
    <source>
        <dbReference type="ARBA" id="ARBA00023163"/>
    </source>
</evidence>
<accession>A0A1I2URV0</accession>
<evidence type="ECO:0000259" key="7">
    <source>
        <dbReference type="PROSITE" id="PS01124"/>
    </source>
</evidence>
<dbReference type="PROSITE" id="PS01124">
    <property type="entry name" value="HTH_ARAC_FAMILY_2"/>
    <property type="match status" value="1"/>
</dbReference>
<dbReference type="SMART" id="SM00342">
    <property type="entry name" value="HTH_ARAC"/>
    <property type="match status" value="1"/>
</dbReference>
<sequence length="346" mass="40620">MYRVVIVDSEEITAKAIEKMNIWRIRHDFKLVAVEHNEEHAMDCLRESKADIVCVVTNGRFIKDITLIRCIRHRLSDIHLILISTDNSYEQVRTGFLAGAFDYLVRPVSEEQFDCAISRIYERFGEQYVWEKLSFKVDALIENIFLGGGNTDIICESILEQIYSDWGNDAINGQVVGDRAKNKIYEELIQRKPWLEKFIYDKHYTYQMGFRVKDKETIKREWKRDFAQAAKVVKKYQMLDNKLIYHIGKYVVVHVDERLTLEDVSNGVFLNKSYISHVFKKVSGINFIDFMTDVKIDRAKILLMDEERKISEIAATIGYSDAEYFSRVFKNKTGFSPSQYKEYLKT</sequence>
<name>A0A1I2URV0_9FIRM</name>
<gene>
    <name evidence="9" type="ORF">SAMN05660649_02732</name>
</gene>
<feature type="domain" description="HTH araC/xylS-type" evidence="7">
    <location>
        <begin position="245"/>
        <end position="343"/>
    </location>
</feature>
<dbReference type="SUPFAM" id="SSF46689">
    <property type="entry name" value="Homeodomain-like"/>
    <property type="match status" value="1"/>
</dbReference>
<dbReference type="STRING" id="341036.SAMN05660649_02732"/>
<evidence type="ECO:0000313" key="10">
    <source>
        <dbReference type="Proteomes" id="UP000199337"/>
    </source>
</evidence>
<dbReference type="InterPro" id="IPR020449">
    <property type="entry name" value="Tscrpt_reg_AraC-type_HTH"/>
</dbReference>
<dbReference type="InterPro" id="IPR011006">
    <property type="entry name" value="CheY-like_superfamily"/>
</dbReference>
<dbReference type="InterPro" id="IPR009057">
    <property type="entry name" value="Homeodomain-like_sf"/>
</dbReference>
<dbReference type="Pfam" id="PF12833">
    <property type="entry name" value="HTH_18"/>
    <property type="match status" value="1"/>
</dbReference>
<dbReference type="PANTHER" id="PTHR43280">
    <property type="entry name" value="ARAC-FAMILY TRANSCRIPTIONAL REGULATOR"/>
    <property type="match status" value="1"/>
</dbReference>
<dbReference type="RefSeq" id="WP_092471934.1">
    <property type="nucleotide sequence ID" value="NZ_FOOX01000009.1"/>
</dbReference>
<evidence type="ECO:0000256" key="6">
    <source>
        <dbReference type="PROSITE-ProRule" id="PRU00169"/>
    </source>
</evidence>
<dbReference type="Proteomes" id="UP000199337">
    <property type="component" value="Unassembled WGS sequence"/>
</dbReference>
<dbReference type="AlphaFoldDB" id="A0A1I2URV0"/>
<dbReference type="GO" id="GO:0003700">
    <property type="term" value="F:DNA-binding transcription factor activity"/>
    <property type="evidence" value="ECO:0007669"/>
    <property type="project" value="InterPro"/>
</dbReference>
<dbReference type="PROSITE" id="PS00041">
    <property type="entry name" value="HTH_ARAC_FAMILY_1"/>
    <property type="match status" value="1"/>
</dbReference>
<proteinExistence type="predicted"/>
<dbReference type="Gene3D" id="1.10.10.60">
    <property type="entry name" value="Homeodomain-like"/>
    <property type="match status" value="2"/>
</dbReference>